<accession>A0A7L5AHR5</accession>
<dbReference type="Pfam" id="PF22570">
    <property type="entry name" value="LiaF-TM"/>
    <property type="match status" value="1"/>
</dbReference>
<dbReference type="Proteomes" id="UP000464507">
    <property type="component" value="Chromosome"/>
</dbReference>
<reference evidence="3 4" key="1">
    <citation type="submission" date="2016-09" db="EMBL/GenBank/DDBJ databases">
        <title>Complete genome sequence of microbes from the polar regions.</title>
        <authorList>
            <person name="Liao L."/>
            <person name="Chen B."/>
        </authorList>
    </citation>
    <scope>NUCLEOTIDE SEQUENCE [LARGE SCALE GENOMIC DNA]</scope>
    <source>
        <strain evidence="3 4">ZS314</strain>
    </source>
</reference>
<feature type="transmembrane region" description="Helical" evidence="1">
    <location>
        <begin position="9"/>
        <end position="29"/>
    </location>
</feature>
<evidence type="ECO:0000259" key="2">
    <source>
        <dbReference type="Pfam" id="PF22570"/>
    </source>
</evidence>
<proteinExistence type="predicted"/>
<protein>
    <recommendedName>
        <fullName evidence="2">LiaF transmembrane domain-containing protein</fullName>
    </recommendedName>
</protein>
<evidence type="ECO:0000313" key="4">
    <source>
        <dbReference type="Proteomes" id="UP000464507"/>
    </source>
</evidence>
<feature type="transmembrane region" description="Helical" evidence="1">
    <location>
        <begin position="59"/>
        <end position="75"/>
    </location>
</feature>
<evidence type="ECO:0000256" key="1">
    <source>
        <dbReference type="SAM" id="Phobius"/>
    </source>
</evidence>
<name>A0A7L5AHR5_9MICO</name>
<keyword evidence="4" id="KW-1185">Reference proteome</keyword>
<feature type="transmembrane region" description="Helical" evidence="1">
    <location>
        <begin position="35"/>
        <end position="52"/>
    </location>
</feature>
<dbReference type="EMBL" id="CP017146">
    <property type="protein sequence ID" value="QHO69562.1"/>
    <property type="molecule type" value="Genomic_DNA"/>
</dbReference>
<keyword evidence="1" id="KW-0812">Transmembrane</keyword>
<dbReference type="InterPro" id="IPR054331">
    <property type="entry name" value="LiaF_TM"/>
</dbReference>
<dbReference type="KEGG" id="mant:BHD05_07825"/>
<keyword evidence="1" id="KW-1133">Transmembrane helix</keyword>
<dbReference type="RefSeq" id="WP_161885937.1">
    <property type="nucleotide sequence ID" value="NZ_CP017146.1"/>
</dbReference>
<feature type="transmembrane region" description="Helical" evidence="1">
    <location>
        <begin position="87"/>
        <end position="110"/>
    </location>
</feature>
<dbReference type="AlphaFoldDB" id="A0A7L5AHR5"/>
<feature type="domain" description="LiaF transmembrane" evidence="2">
    <location>
        <begin position="13"/>
        <end position="103"/>
    </location>
</feature>
<gene>
    <name evidence="3" type="ORF">BHD05_07825</name>
</gene>
<organism evidence="3 4">
    <name type="scientific">Marisediminicola antarctica</name>
    <dbReference type="NCBI Taxonomy" id="674079"/>
    <lineage>
        <taxon>Bacteria</taxon>
        <taxon>Bacillati</taxon>
        <taxon>Actinomycetota</taxon>
        <taxon>Actinomycetes</taxon>
        <taxon>Micrococcales</taxon>
        <taxon>Microbacteriaceae</taxon>
        <taxon>Marisediminicola</taxon>
    </lineage>
</organism>
<evidence type="ECO:0000313" key="3">
    <source>
        <dbReference type="EMBL" id="QHO69562.1"/>
    </source>
</evidence>
<sequence length="132" mass="14928">MKLTTLVKILFRAIAIIALGGFFLLMYLRSDEFPIMTYWPVALVLVGVWGPASSKESRVWGTLFSVTGAVLYLYNLDILTLQVVMLYWPTILITVGAFTLARSLIAWISWNRVIAAEIIRTRQSAQPRTLFS</sequence>
<keyword evidence="1" id="KW-0472">Membrane</keyword>